<dbReference type="EMBL" id="WOWK01000174">
    <property type="protein sequence ID" value="KAF0316057.1"/>
    <property type="molecule type" value="Genomic_DNA"/>
</dbReference>
<dbReference type="AlphaFoldDB" id="A0A8H3ZHD6"/>
<name>A0A8H3ZHD6_9PEZI</name>
<evidence type="ECO:0000313" key="1">
    <source>
        <dbReference type="EMBL" id="KAF0316057.1"/>
    </source>
</evidence>
<comment type="caution">
    <text evidence="1">The sequence shown here is derived from an EMBL/GenBank/DDBJ whole genome shotgun (WGS) entry which is preliminary data.</text>
</comment>
<dbReference type="OrthoDB" id="10312126at2759"/>
<protein>
    <submittedName>
        <fullName evidence="1">Uncharacterized protein</fullName>
    </submittedName>
</protein>
<evidence type="ECO:0000313" key="2">
    <source>
        <dbReference type="Proteomes" id="UP000434172"/>
    </source>
</evidence>
<accession>A0A8H3ZHD6</accession>
<keyword evidence="2" id="KW-1185">Reference proteome</keyword>
<proteinExistence type="predicted"/>
<organism evidence="1 2">
    <name type="scientific">Colletotrichum asianum</name>
    <dbReference type="NCBI Taxonomy" id="702518"/>
    <lineage>
        <taxon>Eukaryota</taxon>
        <taxon>Fungi</taxon>
        <taxon>Dikarya</taxon>
        <taxon>Ascomycota</taxon>
        <taxon>Pezizomycotina</taxon>
        <taxon>Sordariomycetes</taxon>
        <taxon>Hypocreomycetidae</taxon>
        <taxon>Glomerellales</taxon>
        <taxon>Glomerellaceae</taxon>
        <taxon>Colletotrichum</taxon>
        <taxon>Colletotrichum gloeosporioides species complex</taxon>
    </lineage>
</organism>
<reference evidence="1 2" key="1">
    <citation type="submission" date="2019-12" db="EMBL/GenBank/DDBJ databases">
        <title>A genome sequence resource for the geographically widespread anthracnose pathogen Colletotrichum asianum.</title>
        <authorList>
            <person name="Meng Y."/>
        </authorList>
    </citation>
    <scope>NUCLEOTIDE SEQUENCE [LARGE SCALE GENOMIC DNA]</scope>
    <source>
        <strain evidence="1 2">ICMP 18580</strain>
    </source>
</reference>
<dbReference type="Proteomes" id="UP000434172">
    <property type="component" value="Unassembled WGS sequence"/>
</dbReference>
<sequence length="116" mass="12746">MATQLTINVLAGWLHSRDGIGQALEEEQRTTDLGTEDDGDIFERSYTLSLARTTETGNEAVSPGHPGDDKVTDIIRLRSDATCVNLGWKKLSTGQHIGITSPCLGHEEKAWKRLEL</sequence>
<gene>
    <name evidence="1" type="ORF">GQ607_016701</name>
</gene>